<dbReference type="InterPro" id="IPR025330">
    <property type="entry name" value="DUF4236"/>
</dbReference>
<keyword evidence="3" id="KW-1185">Reference proteome</keyword>
<reference evidence="2 3" key="1">
    <citation type="submission" date="2024-09" db="EMBL/GenBank/DDBJ databases">
        <authorList>
            <person name="Sun Q."/>
            <person name="Mori K."/>
        </authorList>
    </citation>
    <scope>NUCLEOTIDE SEQUENCE [LARGE SCALE GENOMIC DNA]</scope>
    <source>
        <strain evidence="2 3">JCM 3028</strain>
    </source>
</reference>
<proteinExistence type="predicted"/>
<dbReference type="EMBL" id="JBHMBS010000009">
    <property type="protein sequence ID" value="MFB9677818.1"/>
    <property type="molecule type" value="Genomic_DNA"/>
</dbReference>
<evidence type="ECO:0000313" key="2">
    <source>
        <dbReference type="EMBL" id="MFB9677818.1"/>
    </source>
</evidence>
<dbReference type="RefSeq" id="WP_386158587.1">
    <property type="nucleotide sequence ID" value="NZ_JBHMBS010000009.1"/>
</dbReference>
<sequence>MGWGYRKSIKVGPFRIDLSPRGVGHSFGNRRFHVSRTPDGRKYVTVNLPGGFHVGKAIGRSSRRHHHYHY</sequence>
<organism evidence="2 3">
    <name type="scientific">Streptosporangium vulgare</name>
    <dbReference type="NCBI Taxonomy" id="46190"/>
    <lineage>
        <taxon>Bacteria</taxon>
        <taxon>Bacillati</taxon>
        <taxon>Actinomycetota</taxon>
        <taxon>Actinomycetes</taxon>
        <taxon>Streptosporangiales</taxon>
        <taxon>Streptosporangiaceae</taxon>
        <taxon>Streptosporangium</taxon>
    </lineage>
</organism>
<feature type="domain" description="DUF4236" evidence="1">
    <location>
        <begin position="3"/>
        <end position="53"/>
    </location>
</feature>
<protein>
    <submittedName>
        <fullName evidence="2">DUF4236 domain-containing protein</fullName>
    </submittedName>
</protein>
<dbReference type="Pfam" id="PF14020">
    <property type="entry name" value="DUF4236"/>
    <property type="match status" value="1"/>
</dbReference>
<comment type="caution">
    <text evidence="2">The sequence shown here is derived from an EMBL/GenBank/DDBJ whole genome shotgun (WGS) entry which is preliminary data.</text>
</comment>
<name>A0ABV5TFB7_9ACTN</name>
<dbReference type="Proteomes" id="UP001589610">
    <property type="component" value="Unassembled WGS sequence"/>
</dbReference>
<evidence type="ECO:0000259" key="1">
    <source>
        <dbReference type="Pfam" id="PF14020"/>
    </source>
</evidence>
<evidence type="ECO:0000313" key="3">
    <source>
        <dbReference type="Proteomes" id="UP001589610"/>
    </source>
</evidence>
<gene>
    <name evidence="2" type="ORF">ACFFRH_20250</name>
</gene>
<accession>A0ABV5TFB7</accession>